<dbReference type="Gene3D" id="3.40.50.10320">
    <property type="entry name" value="LmbE-like"/>
    <property type="match status" value="1"/>
</dbReference>
<dbReference type="Pfam" id="PF02585">
    <property type="entry name" value="PIG-L"/>
    <property type="match status" value="1"/>
</dbReference>
<keyword evidence="1" id="KW-0862">Zinc</keyword>
<organism evidence="2 3">
    <name type="scientific">Actinomadura logoneensis</name>
    <dbReference type="NCBI Taxonomy" id="2293572"/>
    <lineage>
        <taxon>Bacteria</taxon>
        <taxon>Bacillati</taxon>
        <taxon>Actinomycetota</taxon>
        <taxon>Actinomycetes</taxon>
        <taxon>Streptosporangiales</taxon>
        <taxon>Thermomonosporaceae</taxon>
        <taxon>Actinomadura</taxon>
    </lineage>
</organism>
<evidence type="ECO:0000256" key="1">
    <source>
        <dbReference type="ARBA" id="ARBA00022833"/>
    </source>
</evidence>
<proteinExistence type="predicted"/>
<dbReference type="Proteomes" id="UP000261811">
    <property type="component" value="Unassembled WGS sequence"/>
</dbReference>
<dbReference type="PANTHER" id="PTHR12993:SF28">
    <property type="entry name" value="LMBE FAMILY PROTEIN"/>
    <property type="match status" value="1"/>
</dbReference>
<dbReference type="OrthoDB" id="3514174at2"/>
<reference evidence="2 3" key="1">
    <citation type="submission" date="2018-08" db="EMBL/GenBank/DDBJ databases">
        <title>Actinomadura jelena sp. nov., a novel Actinomycete isolated from soil in Chad.</title>
        <authorList>
            <person name="Shi L."/>
        </authorList>
    </citation>
    <scope>NUCLEOTIDE SEQUENCE [LARGE SCALE GENOMIC DNA]</scope>
    <source>
        <strain evidence="2 3">NEAU-G17</strain>
    </source>
</reference>
<dbReference type="GO" id="GO:0016811">
    <property type="term" value="F:hydrolase activity, acting on carbon-nitrogen (but not peptide) bonds, in linear amides"/>
    <property type="evidence" value="ECO:0007669"/>
    <property type="project" value="TreeGrafter"/>
</dbReference>
<dbReference type="InterPro" id="IPR024078">
    <property type="entry name" value="LmbE-like_dom_sf"/>
</dbReference>
<keyword evidence="3" id="KW-1185">Reference proteome</keyword>
<dbReference type="EMBL" id="QURH01000938">
    <property type="protein sequence ID" value="RFU37669.1"/>
    <property type="molecule type" value="Genomic_DNA"/>
</dbReference>
<evidence type="ECO:0000313" key="3">
    <source>
        <dbReference type="Proteomes" id="UP000261811"/>
    </source>
</evidence>
<dbReference type="PANTHER" id="PTHR12993">
    <property type="entry name" value="N-ACETYLGLUCOSAMINYL-PHOSPHATIDYLINOSITOL DE-N-ACETYLASE-RELATED"/>
    <property type="match status" value="1"/>
</dbReference>
<name>A0A372JCM9_9ACTN</name>
<gene>
    <name evidence="2" type="ORF">DZF91_31650</name>
</gene>
<dbReference type="SUPFAM" id="SSF102588">
    <property type="entry name" value="LmbE-like"/>
    <property type="match status" value="1"/>
</dbReference>
<evidence type="ECO:0000313" key="2">
    <source>
        <dbReference type="EMBL" id="RFU37669.1"/>
    </source>
</evidence>
<sequence>MRGGEPAQGVGDHVRRGVDEFAHDSALPPADRAVPGRDPDVYGDLVRTVLDLSEINRVLAVLAHPDDVDFGSAGTIASWTDAGVEVTYLIVTDGDAGGFDDGVTRAEMAELRRKEQRAAAEAAGVSDVRFLGYPDGRLEPGFGLRRDIARVIRQVRPDRVLTHSPERNYQRIAPSHPDHRVVGGATLDAVYPDARNPYAFPELREEGLEAWTAREVWLSGGPTPDHYVDITDQFDRKLACLRAHATQTAHMGDGLETMLRGWLGANGVAAGFGEGRLAESFQVVDTA</sequence>
<dbReference type="AlphaFoldDB" id="A0A372JCM9"/>
<accession>A0A372JCM9</accession>
<dbReference type="InterPro" id="IPR003737">
    <property type="entry name" value="GlcNAc_PI_deacetylase-related"/>
</dbReference>
<protein>
    <submittedName>
        <fullName evidence="2">PIG-L family deacetylase</fullName>
    </submittedName>
</protein>
<dbReference type="GO" id="GO:0016137">
    <property type="term" value="P:glycoside metabolic process"/>
    <property type="evidence" value="ECO:0007669"/>
    <property type="project" value="UniProtKB-ARBA"/>
</dbReference>
<comment type="caution">
    <text evidence="2">The sequence shown here is derived from an EMBL/GenBank/DDBJ whole genome shotgun (WGS) entry which is preliminary data.</text>
</comment>